<evidence type="ECO:0000313" key="15">
    <source>
        <dbReference type="EMBL" id="ABI55978.1"/>
    </source>
</evidence>
<comment type="similarity">
    <text evidence="3">Belongs to the class-V pyridoxal-phosphate-dependent aminotransferase family. NifS/IscS subfamily.</text>
</comment>
<dbReference type="PANTHER" id="PTHR11601">
    <property type="entry name" value="CYSTEINE DESULFURYLASE FAMILY MEMBER"/>
    <property type="match status" value="1"/>
</dbReference>
<comment type="catalytic activity">
    <reaction evidence="12">
        <text>(sulfur carrier)-H + L-cysteine = (sulfur carrier)-SH + L-alanine</text>
        <dbReference type="Rhea" id="RHEA:43892"/>
        <dbReference type="Rhea" id="RHEA-COMP:14737"/>
        <dbReference type="Rhea" id="RHEA-COMP:14739"/>
        <dbReference type="ChEBI" id="CHEBI:29917"/>
        <dbReference type="ChEBI" id="CHEBI:35235"/>
        <dbReference type="ChEBI" id="CHEBI:57972"/>
        <dbReference type="ChEBI" id="CHEBI:64428"/>
        <dbReference type="EC" id="2.8.1.7"/>
    </reaction>
</comment>
<evidence type="ECO:0000256" key="13">
    <source>
        <dbReference type="RuleBase" id="RU004504"/>
    </source>
</evidence>
<keyword evidence="7" id="KW-0663">Pyridoxal phosphate</keyword>
<dbReference type="EMBL" id="CP000453">
    <property type="protein sequence ID" value="ABI55978.1"/>
    <property type="molecule type" value="Genomic_DNA"/>
</dbReference>
<comment type="function">
    <text evidence="2">Catalyzes the removal of elemental sulfur atoms from cysteine to produce alanine. Seems to participate in the biosynthesis of the nitrogenase metalloclusters by providing the inorganic sulfur required for the Fe-S core formation.</text>
</comment>
<evidence type="ECO:0000256" key="7">
    <source>
        <dbReference type="ARBA" id="ARBA00022898"/>
    </source>
</evidence>
<dbReference type="GO" id="GO:0031071">
    <property type="term" value="F:cysteine desulfurase activity"/>
    <property type="evidence" value="ECO:0007669"/>
    <property type="project" value="UniProtKB-EC"/>
</dbReference>
<dbReference type="SUPFAM" id="SSF53383">
    <property type="entry name" value="PLP-dependent transferases"/>
    <property type="match status" value="1"/>
</dbReference>
<dbReference type="Gene3D" id="3.40.640.10">
    <property type="entry name" value="Type I PLP-dependent aspartate aminotransferase-like (Major domain)"/>
    <property type="match status" value="1"/>
</dbReference>
<dbReference type="AlphaFoldDB" id="Q0AB09"/>
<evidence type="ECO:0000256" key="5">
    <source>
        <dbReference type="ARBA" id="ARBA00022679"/>
    </source>
</evidence>
<accession>Q0AB09</accession>
<reference evidence="16" key="1">
    <citation type="submission" date="2006-08" db="EMBL/GenBank/DDBJ databases">
        <title>Complete sequence of Alkalilimnicola ehrilichei MLHE-1.</title>
        <authorList>
            <person name="Copeland A."/>
            <person name="Lucas S."/>
            <person name="Lapidus A."/>
            <person name="Barry K."/>
            <person name="Detter J.C."/>
            <person name="Glavina del Rio T."/>
            <person name="Hammon N."/>
            <person name="Israni S."/>
            <person name="Dalin E."/>
            <person name="Tice H."/>
            <person name="Pitluck S."/>
            <person name="Sims D."/>
            <person name="Brettin T."/>
            <person name="Bruce D."/>
            <person name="Han C."/>
            <person name="Tapia R."/>
            <person name="Gilna P."/>
            <person name="Schmutz J."/>
            <person name="Larimer F."/>
            <person name="Land M."/>
            <person name="Hauser L."/>
            <person name="Kyrpides N."/>
            <person name="Mikhailova N."/>
            <person name="Oremland R.S."/>
            <person name="Hoeft S.E."/>
            <person name="Switzer-Blum J."/>
            <person name="Kulp T."/>
            <person name="King G."/>
            <person name="Tabita R."/>
            <person name="Witte B."/>
            <person name="Santini J.M."/>
            <person name="Basu P."/>
            <person name="Hollibaugh J.T."/>
            <person name="Xie G."/>
            <person name="Stolz J.F."/>
            <person name="Richardson P."/>
        </authorList>
    </citation>
    <scope>NUCLEOTIDE SEQUENCE [LARGE SCALE GENOMIC DNA]</scope>
    <source>
        <strain evidence="16">ATCC BAA-1101 / DSM 17681 / MLHE-1</strain>
    </source>
</reference>
<keyword evidence="16" id="KW-1185">Reference proteome</keyword>
<keyword evidence="5 15" id="KW-0808">Transferase</keyword>
<dbReference type="GO" id="GO:0046872">
    <property type="term" value="F:metal ion binding"/>
    <property type="evidence" value="ECO:0007669"/>
    <property type="project" value="UniProtKB-KW"/>
</dbReference>
<evidence type="ECO:0000256" key="10">
    <source>
        <dbReference type="ARBA" id="ARBA00023231"/>
    </source>
</evidence>
<gene>
    <name evidence="15" type="ordered locus">Mlg_0624</name>
</gene>
<keyword evidence="6" id="KW-0479">Metal-binding</keyword>
<dbReference type="KEGG" id="aeh:Mlg_0624"/>
<dbReference type="OrthoDB" id="9808002at2"/>
<evidence type="ECO:0000256" key="11">
    <source>
        <dbReference type="ARBA" id="ARBA00031911"/>
    </source>
</evidence>
<keyword evidence="10" id="KW-0535">Nitrogen fixation</keyword>
<evidence type="ECO:0000256" key="12">
    <source>
        <dbReference type="ARBA" id="ARBA00050776"/>
    </source>
</evidence>
<dbReference type="PROSITE" id="PS00595">
    <property type="entry name" value="AA_TRANSFER_CLASS_5"/>
    <property type="match status" value="1"/>
</dbReference>
<comment type="cofactor">
    <cofactor evidence="1 13">
        <name>pyridoxal 5'-phosphate</name>
        <dbReference type="ChEBI" id="CHEBI:597326"/>
    </cofactor>
</comment>
<sequence>MSAPTPIYLDYNASTPIAPEVAKAMAPYLQEAYGNPSAGHWAGGPAREAVEQARRQVARLIGAAPDEIVFTSGGSEANNHAIKGTWYATEGPFHIITTAVEHPATLVPCRFLESLGASLTVLPVDRYGQVNPDAVQAAITPETRLISVMHANNEVGTLQPVEAIGRIARDHGVRFHVDAAQSAGKVPINVQAMGVDLLSLAGHKFYGPKGIGALYVRRGIDLTPLIHGAGHEGGRRAGTESALLATGLGTAAEKARDLSPMARVQALRDRLWTGLKGHFGDTLCLNGHPQARLPNTLNVAFADCVGAAILDRLDGVAASTGSACHAGSVTLSPVLAAMGVPERVGMGALRFSLGRWTTEQEIDEVIARLARAVPQARAATTQEPS</sequence>
<protein>
    <recommendedName>
        <fullName evidence="4">cysteine desulfurase</fullName>
        <ecNumber evidence="4">2.8.1.7</ecNumber>
    </recommendedName>
    <alternativeName>
        <fullName evidence="11">Nitrogenase metalloclusters biosynthesis protein NifS</fullName>
    </alternativeName>
</protein>
<dbReference type="InterPro" id="IPR020578">
    <property type="entry name" value="Aminotrans_V_PyrdxlP_BS"/>
</dbReference>
<evidence type="ECO:0000256" key="1">
    <source>
        <dbReference type="ARBA" id="ARBA00001933"/>
    </source>
</evidence>
<evidence type="ECO:0000256" key="9">
    <source>
        <dbReference type="ARBA" id="ARBA00023014"/>
    </source>
</evidence>
<dbReference type="Pfam" id="PF00266">
    <property type="entry name" value="Aminotran_5"/>
    <property type="match status" value="1"/>
</dbReference>
<evidence type="ECO:0000256" key="2">
    <source>
        <dbReference type="ARBA" id="ARBA00003120"/>
    </source>
</evidence>
<dbReference type="EC" id="2.8.1.7" evidence="4"/>
<dbReference type="PANTHER" id="PTHR11601:SF34">
    <property type="entry name" value="CYSTEINE DESULFURASE"/>
    <property type="match status" value="1"/>
</dbReference>
<dbReference type="InterPro" id="IPR015422">
    <property type="entry name" value="PyrdxlP-dep_Trfase_small"/>
</dbReference>
<evidence type="ECO:0000256" key="6">
    <source>
        <dbReference type="ARBA" id="ARBA00022723"/>
    </source>
</evidence>
<evidence type="ECO:0000259" key="14">
    <source>
        <dbReference type="Pfam" id="PF00266"/>
    </source>
</evidence>
<dbReference type="Proteomes" id="UP000001962">
    <property type="component" value="Chromosome"/>
</dbReference>
<dbReference type="PIRSF" id="PIRSF005572">
    <property type="entry name" value="NifS"/>
    <property type="match status" value="1"/>
</dbReference>
<evidence type="ECO:0000313" key="16">
    <source>
        <dbReference type="Proteomes" id="UP000001962"/>
    </source>
</evidence>
<proteinExistence type="inferred from homology"/>
<dbReference type="GO" id="GO:0008483">
    <property type="term" value="F:transaminase activity"/>
    <property type="evidence" value="ECO:0007669"/>
    <property type="project" value="UniProtKB-KW"/>
</dbReference>
<dbReference type="InterPro" id="IPR000192">
    <property type="entry name" value="Aminotrans_V_dom"/>
</dbReference>
<organism evidence="15 16">
    <name type="scientific">Alkalilimnicola ehrlichii (strain ATCC BAA-1101 / DSM 17681 / MLHE-1)</name>
    <dbReference type="NCBI Taxonomy" id="187272"/>
    <lineage>
        <taxon>Bacteria</taxon>
        <taxon>Pseudomonadati</taxon>
        <taxon>Pseudomonadota</taxon>
        <taxon>Gammaproteobacteria</taxon>
        <taxon>Chromatiales</taxon>
        <taxon>Ectothiorhodospiraceae</taxon>
        <taxon>Alkalilimnicola</taxon>
    </lineage>
</organism>
<name>Q0AB09_ALKEH</name>
<dbReference type="eggNOG" id="COG1104">
    <property type="taxonomic scope" value="Bacteria"/>
</dbReference>
<keyword evidence="15" id="KW-0032">Aminotransferase</keyword>
<evidence type="ECO:0000256" key="8">
    <source>
        <dbReference type="ARBA" id="ARBA00023004"/>
    </source>
</evidence>
<keyword evidence="8" id="KW-0408">Iron</keyword>
<dbReference type="RefSeq" id="WP_011628373.1">
    <property type="nucleotide sequence ID" value="NC_008340.1"/>
</dbReference>
<dbReference type="InterPro" id="IPR015424">
    <property type="entry name" value="PyrdxlP-dep_Trfase"/>
</dbReference>
<evidence type="ECO:0000256" key="3">
    <source>
        <dbReference type="ARBA" id="ARBA00006490"/>
    </source>
</evidence>
<dbReference type="InterPro" id="IPR015421">
    <property type="entry name" value="PyrdxlP-dep_Trfase_major"/>
</dbReference>
<feature type="domain" description="Aminotransferase class V" evidence="14">
    <location>
        <begin position="7"/>
        <end position="364"/>
    </location>
</feature>
<dbReference type="InterPro" id="IPR016454">
    <property type="entry name" value="Cysteine_dSase"/>
</dbReference>
<dbReference type="FunFam" id="3.40.640.10:FF:000084">
    <property type="entry name" value="IscS-like cysteine desulfurase"/>
    <property type="match status" value="1"/>
</dbReference>
<dbReference type="HOGENOM" id="CLU_003433_0_0_6"/>
<keyword evidence="9" id="KW-0411">Iron-sulfur</keyword>
<evidence type="ECO:0000256" key="4">
    <source>
        <dbReference type="ARBA" id="ARBA00012239"/>
    </source>
</evidence>
<dbReference type="GO" id="GO:0051536">
    <property type="term" value="F:iron-sulfur cluster binding"/>
    <property type="evidence" value="ECO:0007669"/>
    <property type="project" value="UniProtKB-KW"/>
</dbReference>
<dbReference type="Gene3D" id="1.10.260.50">
    <property type="match status" value="1"/>
</dbReference>
<dbReference type="Gene3D" id="3.90.1150.10">
    <property type="entry name" value="Aspartate Aminotransferase, domain 1"/>
    <property type="match status" value="1"/>
</dbReference>